<name>A0A0P6X4M0_9CHLR</name>
<dbReference type="RefSeq" id="WP_061919662.1">
    <property type="nucleotide sequence ID" value="NZ_DF967971.1"/>
</dbReference>
<accession>A0A0P6X4M0</accession>
<gene>
    <name evidence="1" type="ORF">AC812_04640</name>
</gene>
<dbReference type="Proteomes" id="UP000050514">
    <property type="component" value="Unassembled WGS sequence"/>
</dbReference>
<dbReference type="STRING" id="360411.AC812_04640"/>
<proteinExistence type="predicted"/>
<evidence type="ECO:0000313" key="1">
    <source>
        <dbReference type="EMBL" id="KPL76613.1"/>
    </source>
</evidence>
<evidence type="ECO:0000313" key="2">
    <source>
        <dbReference type="Proteomes" id="UP000050514"/>
    </source>
</evidence>
<sequence>MVSITPGNIVASLTVTEEDIFYALAYRREKPKDWRNFIEYLSDHLADALNQHVYDEIRYLTDAYLHQQEECPHRRTTAVTTGGYHYSAGEVWDDLKEEVHCLDCGAVLTDEEEPAQIEDAP</sequence>
<dbReference type="OrthoDB" id="172780at2"/>
<comment type="caution">
    <text evidence="1">The sequence shown here is derived from an EMBL/GenBank/DDBJ whole genome shotgun (WGS) entry which is preliminary data.</text>
</comment>
<organism evidence="1 2">
    <name type="scientific">Bellilinea caldifistulae</name>
    <dbReference type="NCBI Taxonomy" id="360411"/>
    <lineage>
        <taxon>Bacteria</taxon>
        <taxon>Bacillati</taxon>
        <taxon>Chloroflexota</taxon>
        <taxon>Anaerolineae</taxon>
        <taxon>Anaerolineales</taxon>
        <taxon>Anaerolineaceae</taxon>
        <taxon>Bellilinea</taxon>
    </lineage>
</organism>
<dbReference type="EMBL" id="LGHJ01000011">
    <property type="protein sequence ID" value="KPL76613.1"/>
    <property type="molecule type" value="Genomic_DNA"/>
</dbReference>
<dbReference type="AlphaFoldDB" id="A0A0P6X4M0"/>
<keyword evidence="2" id="KW-1185">Reference proteome</keyword>
<protein>
    <submittedName>
        <fullName evidence="1">Uncharacterized protein</fullName>
    </submittedName>
</protein>
<reference evidence="1" key="1">
    <citation type="submission" date="2015-07" db="EMBL/GenBank/DDBJ databases">
        <title>Draft genome of Bellilinea caldifistulae DSM 17877.</title>
        <authorList>
            <person name="Hemp J."/>
            <person name="Ward L.M."/>
            <person name="Pace L.A."/>
            <person name="Fischer W.W."/>
        </authorList>
    </citation>
    <scope>NUCLEOTIDE SEQUENCE [LARGE SCALE GENOMIC DNA]</scope>
    <source>
        <strain evidence="1">GOMI-1</strain>
    </source>
</reference>